<dbReference type="InterPro" id="IPR016032">
    <property type="entry name" value="Sig_transdc_resp-reg_C-effctor"/>
</dbReference>
<dbReference type="PANTHER" id="PTHR35807:SF1">
    <property type="entry name" value="TRANSCRIPTIONAL REGULATOR REDD"/>
    <property type="match status" value="1"/>
</dbReference>
<dbReference type="InterPro" id="IPR036388">
    <property type="entry name" value="WH-like_DNA-bd_sf"/>
</dbReference>
<reference evidence="8 9" key="1">
    <citation type="journal article" date="2018" name="Front. Microbiol.">
        <title>Genome Sequencing of Streptomyces atratus SCSIOZH16 and Activation Production of Nocardamine via Metabolic Engineering.</title>
        <authorList>
            <person name="Li Y."/>
            <person name="Zhang C."/>
            <person name="Liu C."/>
            <person name="Ju J."/>
            <person name="Ma J."/>
        </authorList>
    </citation>
    <scope>NUCLEOTIDE SEQUENCE [LARGE SCALE GENOMIC DNA]</scope>
    <source>
        <strain evidence="8 9">SCSIO_ZH16</strain>
    </source>
</reference>
<dbReference type="AlphaFoldDB" id="A0A2Z5JCF1"/>
<accession>A0A2Z5JCF1</accession>
<keyword evidence="4 6" id="KW-0238">DNA-binding</keyword>
<feature type="domain" description="OmpR/PhoB-type" evidence="7">
    <location>
        <begin position="1"/>
        <end position="86"/>
    </location>
</feature>
<dbReference type="SMR" id="A0A2Z5JCF1"/>
<dbReference type="InterPro" id="IPR001867">
    <property type="entry name" value="OmpR/PhoB-type_DNA-bd"/>
</dbReference>
<name>A0A2Z5JCF1_STRAR</name>
<dbReference type="CDD" id="cd15831">
    <property type="entry name" value="BTAD"/>
    <property type="match status" value="1"/>
</dbReference>
<organism evidence="8 9">
    <name type="scientific">Streptomyces atratus</name>
    <dbReference type="NCBI Taxonomy" id="1893"/>
    <lineage>
        <taxon>Bacteria</taxon>
        <taxon>Bacillati</taxon>
        <taxon>Actinomycetota</taxon>
        <taxon>Actinomycetes</taxon>
        <taxon>Kitasatosporales</taxon>
        <taxon>Streptomycetaceae</taxon>
        <taxon>Streptomyces</taxon>
    </lineage>
</organism>
<dbReference type="PANTHER" id="PTHR35807">
    <property type="entry name" value="TRANSCRIPTIONAL REGULATOR REDD-RELATED"/>
    <property type="match status" value="1"/>
</dbReference>
<keyword evidence="2" id="KW-0902">Two-component regulatory system</keyword>
<dbReference type="Proteomes" id="UP000252698">
    <property type="component" value="Chromosome"/>
</dbReference>
<gene>
    <name evidence="8" type="ORF">C5746_14625</name>
</gene>
<dbReference type="Gene3D" id="1.25.40.10">
    <property type="entry name" value="Tetratricopeptide repeat domain"/>
    <property type="match status" value="1"/>
</dbReference>
<dbReference type="EMBL" id="CP027306">
    <property type="protein sequence ID" value="AXE77970.1"/>
    <property type="molecule type" value="Genomic_DNA"/>
</dbReference>
<dbReference type="Gene3D" id="1.10.10.10">
    <property type="entry name" value="Winged helix-like DNA-binding domain superfamily/Winged helix DNA-binding domain"/>
    <property type="match status" value="1"/>
</dbReference>
<evidence type="ECO:0000256" key="4">
    <source>
        <dbReference type="ARBA" id="ARBA00023125"/>
    </source>
</evidence>
<dbReference type="SMART" id="SM01043">
    <property type="entry name" value="BTAD"/>
    <property type="match status" value="1"/>
</dbReference>
<sequence>MNGTGLTALRGARQCTLLALLLLKAGEPVTKEQFFEELWEEGIPSQPGNALQAQVARLRKVLRAELGDEFVCRRLITRPSSYVLDVDPLEVDVHLFGSLTKQARASMRNDPAGARELFDRALSLWHGAPLEGVTGGPICQSAAAQFEENRLSAVEARIQLDIAIDGYAQAVSELKMLAYLAPWRERLFELLMVCLYRLGRQAEAIQTYNQLRSRLVEEFGMEPSPSVKSCMMAILNQDPALGGAERLVVARTPLAGSAVAS</sequence>
<evidence type="ECO:0000256" key="1">
    <source>
        <dbReference type="ARBA" id="ARBA00005820"/>
    </source>
</evidence>
<keyword evidence="3" id="KW-0805">Transcription regulation</keyword>
<dbReference type="SUPFAM" id="SSF46894">
    <property type="entry name" value="C-terminal effector domain of the bipartite response regulators"/>
    <property type="match status" value="1"/>
</dbReference>
<evidence type="ECO:0000313" key="8">
    <source>
        <dbReference type="EMBL" id="AXE77970.1"/>
    </source>
</evidence>
<evidence type="ECO:0000313" key="9">
    <source>
        <dbReference type="Proteomes" id="UP000252698"/>
    </source>
</evidence>
<evidence type="ECO:0000259" key="7">
    <source>
        <dbReference type="PROSITE" id="PS51755"/>
    </source>
</evidence>
<dbReference type="GO" id="GO:0003677">
    <property type="term" value="F:DNA binding"/>
    <property type="evidence" value="ECO:0007669"/>
    <property type="project" value="UniProtKB-UniRule"/>
</dbReference>
<dbReference type="InterPro" id="IPR051677">
    <property type="entry name" value="AfsR-DnrI-RedD_regulator"/>
</dbReference>
<dbReference type="InterPro" id="IPR005158">
    <property type="entry name" value="BTAD"/>
</dbReference>
<dbReference type="InterPro" id="IPR011990">
    <property type="entry name" value="TPR-like_helical_dom_sf"/>
</dbReference>
<dbReference type="GO" id="GO:0000160">
    <property type="term" value="P:phosphorelay signal transduction system"/>
    <property type="evidence" value="ECO:0007669"/>
    <property type="project" value="UniProtKB-KW"/>
</dbReference>
<dbReference type="Pfam" id="PF00486">
    <property type="entry name" value="Trans_reg_C"/>
    <property type="match status" value="1"/>
</dbReference>
<evidence type="ECO:0000256" key="3">
    <source>
        <dbReference type="ARBA" id="ARBA00023015"/>
    </source>
</evidence>
<dbReference type="Pfam" id="PF03704">
    <property type="entry name" value="BTAD"/>
    <property type="match status" value="1"/>
</dbReference>
<evidence type="ECO:0000256" key="2">
    <source>
        <dbReference type="ARBA" id="ARBA00023012"/>
    </source>
</evidence>
<keyword evidence="5" id="KW-0804">Transcription</keyword>
<protein>
    <submittedName>
        <fullName evidence="8">SARP-family transcriptional regulator</fullName>
    </submittedName>
</protein>
<proteinExistence type="inferred from homology"/>
<dbReference type="PROSITE" id="PS51755">
    <property type="entry name" value="OMPR_PHOB"/>
    <property type="match status" value="1"/>
</dbReference>
<comment type="similarity">
    <text evidence="1">Belongs to the AfsR/DnrI/RedD regulatory family.</text>
</comment>
<evidence type="ECO:0000256" key="6">
    <source>
        <dbReference type="PROSITE-ProRule" id="PRU01091"/>
    </source>
</evidence>
<dbReference type="SUPFAM" id="SSF48452">
    <property type="entry name" value="TPR-like"/>
    <property type="match status" value="1"/>
</dbReference>
<dbReference type="SMART" id="SM00862">
    <property type="entry name" value="Trans_reg_C"/>
    <property type="match status" value="1"/>
</dbReference>
<dbReference type="KEGG" id="sata:C5746_14625"/>
<evidence type="ECO:0000256" key="5">
    <source>
        <dbReference type="ARBA" id="ARBA00023163"/>
    </source>
</evidence>
<dbReference type="GO" id="GO:0006355">
    <property type="term" value="P:regulation of DNA-templated transcription"/>
    <property type="evidence" value="ECO:0007669"/>
    <property type="project" value="InterPro"/>
</dbReference>
<feature type="DNA-binding region" description="OmpR/PhoB-type" evidence="6">
    <location>
        <begin position="1"/>
        <end position="86"/>
    </location>
</feature>